<proteinExistence type="predicted"/>
<sequence>MVAEEWYRTADWSPAAQEDFERRLARARSWSRSQYLKIKALGLPPEHRADAQRLWQRAIDCAEFEIDRWHSIECLAASLKEEDPARAEALFRQLIHEDPDLNGTSGMAHIDLAELLLATPGESALAEARALLNAWWAEQRSPFPASRYRYFVCRLKLAIASGDHLAARDLAAQALEAAGAQSPFARHRNVGLAHAEADELQWLEGWVNPA</sequence>
<name>A0A2A9CMT5_9ACTN</name>
<accession>A0A2A9CMT5</accession>
<organism evidence="1 2">
    <name type="scientific">Propionicimonas paludicola</name>
    <dbReference type="NCBI Taxonomy" id="185243"/>
    <lineage>
        <taxon>Bacteria</taxon>
        <taxon>Bacillati</taxon>
        <taxon>Actinomycetota</taxon>
        <taxon>Actinomycetes</taxon>
        <taxon>Propionibacteriales</taxon>
        <taxon>Nocardioidaceae</taxon>
        <taxon>Propionicimonas</taxon>
    </lineage>
</organism>
<keyword evidence="2" id="KW-1185">Reference proteome</keyword>
<reference evidence="1 2" key="1">
    <citation type="submission" date="2017-10" db="EMBL/GenBank/DDBJ databases">
        <title>Sequencing the genomes of 1000 actinobacteria strains.</title>
        <authorList>
            <person name="Klenk H.-P."/>
        </authorList>
    </citation>
    <scope>NUCLEOTIDE SEQUENCE [LARGE SCALE GENOMIC DNA]</scope>
    <source>
        <strain evidence="1 2">DSM 15597</strain>
    </source>
</reference>
<dbReference type="Proteomes" id="UP000226079">
    <property type="component" value="Unassembled WGS sequence"/>
</dbReference>
<evidence type="ECO:0008006" key="3">
    <source>
        <dbReference type="Google" id="ProtNLM"/>
    </source>
</evidence>
<protein>
    <recommendedName>
        <fullName evidence="3">Tetratricopeptide repeat protein</fullName>
    </recommendedName>
</protein>
<evidence type="ECO:0000313" key="2">
    <source>
        <dbReference type="Proteomes" id="UP000226079"/>
    </source>
</evidence>
<gene>
    <name evidence="1" type="ORF">ATK74_0254</name>
</gene>
<dbReference type="EMBL" id="PDJC01000001">
    <property type="protein sequence ID" value="PFG15734.1"/>
    <property type="molecule type" value="Genomic_DNA"/>
</dbReference>
<comment type="caution">
    <text evidence="1">The sequence shown here is derived from an EMBL/GenBank/DDBJ whole genome shotgun (WGS) entry which is preliminary data.</text>
</comment>
<evidence type="ECO:0000313" key="1">
    <source>
        <dbReference type="EMBL" id="PFG15734.1"/>
    </source>
</evidence>
<dbReference type="AlphaFoldDB" id="A0A2A9CMT5"/>